<feature type="chain" id="PRO_5025380844" description="Lysine-specific metallo-endopeptidase domain-containing protein" evidence="2">
    <location>
        <begin position="23"/>
        <end position="691"/>
    </location>
</feature>
<evidence type="ECO:0000313" key="3">
    <source>
        <dbReference type="EMBL" id="KAF1961810.1"/>
    </source>
</evidence>
<evidence type="ECO:0000256" key="1">
    <source>
        <dbReference type="SAM" id="MobiDB-lite"/>
    </source>
</evidence>
<dbReference type="SUPFAM" id="SSF55486">
    <property type="entry name" value="Metalloproteases ('zincins'), catalytic domain"/>
    <property type="match status" value="1"/>
</dbReference>
<sequence>MAFRSSIHVLPLLLSLLQPRAAADIVNYNVTGYDVAPDWSKDPFPPYPPITDDHGNAIDAQNLRGTRLFGWQACEQSAVNIIKETYADFYKLSHVDGLWKNFDWNGQAAKDMWGTPTKIPNERREEIRQIYDAAKEIWYSNWQRPPWVPGVPGRDLWIEVTCSGGDDSGDPNDVCGDKPNQPSNPKCNPPKNGKDPMPGEKTNMEAYSTPDDGYSRITFCKRFFTHLRSLGDVTNDIKRQRPEVQDHLDQWNNRARTFFHEITHLNYFMNAPKKSPLVDDALISYKSEGHNVETGAYGPYNVKVLRKFRADAWYPGQNADTYAWYAMAMWAQNEIGRYPPLPAIGGKYPRKPPRRGDGSSFNTPATESFEDLGPEEIENEPVEGFTIPGCSDKMDIQDKQVPVIEANCVNDASKVPNNIFSSDSNKVYKDFCGGTVNNRKTLQWKADVHGNLENSAPHRRMLLKRQSASLSHRDEDLEKFKDFKFKLDWVPNKPYNPEDCYINCETAFSVLAKTPQCSQKGDSKNLMSKSGQIKAGCGIFGYTIEDKAESPPPPTTAPQPEPPKKTQALSVIFQNYVDEASNTNSWLFFRTDIGVSKLCERDNKALLKVNAKNNDPGLYEHPGWPGGTYPLKIDGTDCKYMNDGTNVGALFCDGRKDPIECKEDGQNKGKGKQCDSGLWAIHQHPVVFCEW</sequence>
<dbReference type="Gene3D" id="3.40.390.10">
    <property type="entry name" value="Collagenase (Catalytic Domain)"/>
    <property type="match status" value="1"/>
</dbReference>
<accession>A0A6A5UBV8</accession>
<feature type="region of interest" description="Disordered" evidence="1">
    <location>
        <begin position="350"/>
        <end position="369"/>
    </location>
</feature>
<dbReference type="EMBL" id="ML976980">
    <property type="protein sequence ID" value="KAF1961810.1"/>
    <property type="molecule type" value="Genomic_DNA"/>
</dbReference>
<name>A0A6A5UBV8_9PLEO</name>
<proteinExistence type="predicted"/>
<feature type="signal peptide" evidence="2">
    <location>
        <begin position="1"/>
        <end position="22"/>
    </location>
</feature>
<organism evidence="3 4">
    <name type="scientific">Byssothecium circinans</name>
    <dbReference type="NCBI Taxonomy" id="147558"/>
    <lineage>
        <taxon>Eukaryota</taxon>
        <taxon>Fungi</taxon>
        <taxon>Dikarya</taxon>
        <taxon>Ascomycota</taxon>
        <taxon>Pezizomycotina</taxon>
        <taxon>Dothideomycetes</taxon>
        <taxon>Pleosporomycetidae</taxon>
        <taxon>Pleosporales</taxon>
        <taxon>Massarineae</taxon>
        <taxon>Massarinaceae</taxon>
        <taxon>Byssothecium</taxon>
    </lineage>
</organism>
<evidence type="ECO:0008006" key="5">
    <source>
        <dbReference type="Google" id="ProtNLM"/>
    </source>
</evidence>
<keyword evidence="2" id="KW-0732">Signal</keyword>
<gene>
    <name evidence="3" type="ORF">CC80DRAFT_436156</name>
</gene>
<reference evidence="3" key="1">
    <citation type="journal article" date="2020" name="Stud. Mycol.">
        <title>101 Dothideomycetes genomes: a test case for predicting lifestyles and emergence of pathogens.</title>
        <authorList>
            <person name="Haridas S."/>
            <person name="Albert R."/>
            <person name="Binder M."/>
            <person name="Bloem J."/>
            <person name="Labutti K."/>
            <person name="Salamov A."/>
            <person name="Andreopoulos B."/>
            <person name="Baker S."/>
            <person name="Barry K."/>
            <person name="Bills G."/>
            <person name="Bluhm B."/>
            <person name="Cannon C."/>
            <person name="Castanera R."/>
            <person name="Culley D."/>
            <person name="Daum C."/>
            <person name="Ezra D."/>
            <person name="Gonzalez J."/>
            <person name="Henrissat B."/>
            <person name="Kuo A."/>
            <person name="Liang C."/>
            <person name="Lipzen A."/>
            <person name="Lutzoni F."/>
            <person name="Magnuson J."/>
            <person name="Mondo S."/>
            <person name="Nolan M."/>
            <person name="Ohm R."/>
            <person name="Pangilinan J."/>
            <person name="Park H.-J."/>
            <person name="Ramirez L."/>
            <person name="Alfaro M."/>
            <person name="Sun H."/>
            <person name="Tritt A."/>
            <person name="Yoshinaga Y."/>
            <person name="Zwiers L.-H."/>
            <person name="Turgeon B."/>
            <person name="Goodwin S."/>
            <person name="Spatafora J."/>
            <person name="Crous P."/>
            <person name="Grigoriev I."/>
        </authorList>
    </citation>
    <scope>NUCLEOTIDE SEQUENCE</scope>
    <source>
        <strain evidence="3">CBS 675.92</strain>
    </source>
</reference>
<dbReference type="GO" id="GO:0008237">
    <property type="term" value="F:metallopeptidase activity"/>
    <property type="evidence" value="ECO:0007669"/>
    <property type="project" value="InterPro"/>
</dbReference>
<keyword evidence="4" id="KW-1185">Reference proteome</keyword>
<feature type="region of interest" description="Disordered" evidence="1">
    <location>
        <begin position="168"/>
        <end position="208"/>
    </location>
</feature>
<evidence type="ECO:0000256" key="2">
    <source>
        <dbReference type="SAM" id="SignalP"/>
    </source>
</evidence>
<dbReference type="AlphaFoldDB" id="A0A6A5UBV8"/>
<dbReference type="OrthoDB" id="3790161at2759"/>
<evidence type="ECO:0000313" key="4">
    <source>
        <dbReference type="Proteomes" id="UP000800035"/>
    </source>
</evidence>
<protein>
    <recommendedName>
        <fullName evidence="5">Lysine-specific metallo-endopeptidase domain-containing protein</fullName>
    </recommendedName>
</protein>
<dbReference type="Proteomes" id="UP000800035">
    <property type="component" value="Unassembled WGS sequence"/>
</dbReference>
<dbReference type="InterPro" id="IPR024079">
    <property type="entry name" value="MetalloPept_cat_dom_sf"/>
</dbReference>